<dbReference type="Gene3D" id="1.20.210.10">
    <property type="entry name" value="Cytochrome c oxidase-like, subunit I domain"/>
    <property type="match status" value="1"/>
</dbReference>
<feature type="transmembrane region" description="Helical" evidence="1">
    <location>
        <begin position="96"/>
        <end position="117"/>
    </location>
</feature>
<gene>
    <name evidence="2" type="ORF">PH603_11870</name>
</gene>
<sequence length="125" mass="13696">MLAARFFKLGALYGLIGIALGVYMGASHDHSQMPTHAHLNLLGFVSMMLFGGYYRLHPAANHTMLARMHFWLSNIGLWMMIVGLFVMFSGNMGAEPLTAVGSIVVLISMAMFVAVTLRTKTPTAY</sequence>
<dbReference type="AlphaFoldDB" id="A0AAE9XLP5"/>
<feature type="transmembrane region" description="Helical" evidence="1">
    <location>
        <begin position="7"/>
        <end position="26"/>
    </location>
</feature>
<keyword evidence="1" id="KW-1133">Transmembrane helix</keyword>
<keyword evidence="3" id="KW-1185">Reference proteome</keyword>
<name>A0AAE9XLP5_9PROT</name>
<accession>A0AAE9XLP5</accession>
<evidence type="ECO:0000313" key="2">
    <source>
        <dbReference type="EMBL" id="WCL53232.1"/>
    </source>
</evidence>
<dbReference type="RefSeq" id="WP_289502744.1">
    <property type="nucleotide sequence ID" value="NZ_CP116805.1"/>
</dbReference>
<evidence type="ECO:0000313" key="3">
    <source>
        <dbReference type="Proteomes" id="UP001217500"/>
    </source>
</evidence>
<dbReference type="Proteomes" id="UP001217500">
    <property type="component" value="Chromosome"/>
</dbReference>
<proteinExistence type="predicted"/>
<dbReference type="KEGG" id="gso:PH603_11870"/>
<organism evidence="2 3">
    <name type="scientific">Gimibacter soli</name>
    <dbReference type="NCBI Taxonomy" id="3024400"/>
    <lineage>
        <taxon>Bacteria</taxon>
        <taxon>Pseudomonadati</taxon>
        <taxon>Pseudomonadota</taxon>
        <taxon>Alphaproteobacteria</taxon>
        <taxon>Kordiimonadales</taxon>
        <taxon>Temperatibacteraceae</taxon>
        <taxon>Gimibacter</taxon>
    </lineage>
</organism>
<dbReference type="InterPro" id="IPR036927">
    <property type="entry name" value="Cyt_c_oxase-like_su1_sf"/>
</dbReference>
<keyword evidence="1" id="KW-0812">Transmembrane</keyword>
<evidence type="ECO:0008006" key="4">
    <source>
        <dbReference type="Google" id="ProtNLM"/>
    </source>
</evidence>
<keyword evidence="1" id="KW-0472">Membrane</keyword>
<dbReference type="EMBL" id="CP116805">
    <property type="protein sequence ID" value="WCL53232.1"/>
    <property type="molecule type" value="Genomic_DNA"/>
</dbReference>
<evidence type="ECO:0000256" key="1">
    <source>
        <dbReference type="SAM" id="Phobius"/>
    </source>
</evidence>
<reference evidence="2" key="1">
    <citation type="submission" date="2023-01" db="EMBL/GenBank/DDBJ databases">
        <title>The genome sequence of Kordiimonadaceae bacterium 6D33.</title>
        <authorList>
            <person name="Liu Y."/>
        </authorList>
    </citation>
    <scope>NUCLEOTIDE SEQUENCE</scope>
    <source>
        <strain evidence="2">6D33</strain>
    </source>
</reference>
<feature type="transmembrane region" description="Helical" evidence="1">
    <location>
        <begin position="68"/>
        <end position="90"/>
    </location>
</feature>
<feature type="transmembrane region" description="Helical" evidence="1">
    <location>
        <begin position="38"/>
        <end position="56"/>
    </location>
</feature>
<protein>
    <recommendedName>
        <fullName evidence="4">Cytochrome-c oxidase</fullName>
    </recommendedName>
</protein>
<dbReference type="SUPFAM" id="SSF81442">
    <property type="entry name" value="Cytochrome c oxidase subunit I-like"/>
    <property type="match status" value="1"/>
</dbReference>